<dbReference type="InterPro" id="IPR032466">
    <property type="entry name" value="Metal_Hydrolase"/>
</dbReference>
<accession>A0ABW2ZAX0</accession>
<feature type="domain" description="Amidohydrolase-related" evidence="2">
    <location>
        <begin position="4"/>
        <end position="276"/>
    </location>
</feature>
<dbReference type="PANTHER" id="PTHR43569">
    <property type="entry name" value="AMIDOHYDROLASE"/>
    <property type="match status" value="1"/>
</dbReference>
<dbReference type="Pfam" id="PF04909">
    <property type="entry name" value="Amidohydro_2"/>
    <property type="match status" value="1"/>
</dbReference>
<dbReference type="Proteomes" id="UP001597073">
    <property type="component" value="Unassembled WGS sequence"/>
</dbReference>
<dbReference type="EMBL" id="JBHTIA010000003">
    <property type="protein sequence ID" value="MFD0763524.1"/>
    <property type="molecule type" value="Genomic_DNA"/>
</dbReference>
<comment type="caution">
    <text evidence="3">The sequence shown here is derived from an EMBL/GenBank/DDBJ whole genome shotgun (WGS) entry which is preliminary data.</text>
</comment>
<evidence type="ECO:0000256" key="1">
    <source>
        <dbReference type="ARBA" id="ARBA00038310"/>
    </source>
</evidence>
<gene>
    <name evidence="3" type="ORF">ACFQZI_01575</name>
</gene>
<comment type="similarity">
    <text evidence="1">Belongs to the metallo-dependent hydrolases superfamily.</text>
</comment>
<dbReference type="PANTHER" id="PTHR43569:SF2">
    <property type="entry name" value="AMIDOHYDROLASE-RELATED DOMAIN-CONTAINING PROTEIN"/>
    <property type="match status" value="1"/>
</dbReference>
<proteinExistence type="inferred from homology"/>
<organism evidence="3 4">
    <name type="scientific">Mucilaginibacter lutimaris</name>
    <dbReference type="NCBI Taxonomy" id="931629"/>
    <lineage>
        <taxon>Bacteria</taxon>
        <taxon>Pseudomonadati</taxon>
        <taxon>Bacteroidota</taxon>
        <taxon>Sphingobacteriia</taxon>
        <taxon>Sphingobacteriales</taxon>
        <taxon>Sphingobacteriaceae</taxon>
        <taxon>Mucilaginibacter</taxon>
    </lineage>
</organism>
<dbReference type="SUPFAM" id="SSF51556">
    <property type="entry name" value="Metallo-dependent hydrolases"/>
    <property type="match status" value="1"/>
</dbReference>
<evidence type="ECO:0000313" key="4">
    <source>
        <dbReference type="Proteomes" id="UP001597073"/>
    </source>
</evidence>
<keyword evidence="4" id="KW-1185">Reference proteome</keyword>
<dbReference type="Gene3D" id="3.20.20.140">
    <property type="entry name" value="Metal-dependent hydrolases"/>
    <property type="match status" value="1"/>
</dbReference>
<protein>
    <submittedName>
        <fullName evidence="3">Amidohydrolase family protein</fullName>
    </submittedName>
</protein>
<reference evidence="4" key="1">
    <citation type="journal article" date="2019" name="Int. J. Syst. Evol. Microbiol.">
        <title>The Global Catalogue of Microorganisms (GCM) 10K type strain sequencing project: providing services to taxonomists for standard genome sequencing and annotation.</title>
        <authorList>
            <consortium name="The Broad Institute Genomics Platform"/>
            <consortium name="The Broad Institute Genome Sequencing Center for Infectious Disease"/>
            <person name="Wu L."/>
            <person name="Ma J."/>
        </authorList>
    </citation>
    <scope>NUCLEOTIDE SEQUENCE [LARGE SCALE GENOMIC DNA]</scope>
    <source>
        <strain evidence="4">CCUG 60742</strain>
    </source>
</reference>
<dbReference type="RefSeq" id="WP_377137687.1">
    <property type="nucleotide sequence ID" value="NZ_JBHTIA010000003.1"/>
</dbReference>
<name>A0ABW2ZAX0_9SPHI</name>
<evidence type="ECO:0000313" key="3">
    <source>
        <dbReference type="EMBL" id="MFD0763524.1"/>
    </source>
</evidence>
<dbReference type="InterPro" id="IPR052350">
    <property type="entry name" value="Metallo-dep_Lactonases"/>
</dbReference>
<sequence>MLKIDTHQHFWKYHPVKDAWITDDLKVIQRDLLPNDVEPILPEYNISGCVAVQADQSEAENDFLLGLAEKHNFIKGIVGWVDFNARDIEERLAYYSDIKLIKGFRHILQAEPDEQYMLNKQFMHGISLLNKYNCTYDLLIKQNHLPYAKTFVKAFPQQRFVVDHLAKPNIKAGDIKGWDKNIQAIASHPNVSCKISGMVTEADWTGWKAEDFIPYLDVVFNAFGPKRVMFGSDWPVCNLAGGYAGVIKSVESYINSLAQNEQELFWGKNAVAFYGL</sequence>
<evidence type="ECO:0000259" key="2">
    <source>
        <dbReference type="Pfam" id="PF04909"/>
    </source>
</evidence>
<dbReference type="InterPro" id="IPR006680">
    <property type="entry name" value="Amidohydro-rel"/>
</dbReference>